<feature type="transmembrane region" description="Helical" evidence="1">
    <location>
        <begin position="155"/>
        <end position="175"/>
    </location>
</feature>
<dbReference type="RefSeq" id="WP_200501973.1">
    <property type="nucleotide sequence ID" value="NZ_JAEDAJ010000003.1"/>
</dbReference>
<keyword evidence="1" id="KW-0812">Transmembrane</keyword>
<keyword evidence="1" id="KW-1133">Transmembrane helix</keyword>
<dbReference type="EMBL" id="JAEDAJ010000003">
    <property type="protein sequence ID" value="MBK0331352.1"/>
    <property type="molecule type" value="Genomic_DNA"/>
</dbReference>
<gene>
    <name evidence="2" type="ORF">I8D64_08045</name>
</gene>
<comment type="caution">
    <text evidence="2">The sequence shown here is derived from an EMBL/GenBank/DDBJ whole genome shotgun (WGS) entry which is preliminary data.</text>
</comment>
<proteinExistence type="predicted"/>
<keyword evidence="3" id="KW-1185">Reference proteome</keyword>
<evidence type="ECO:0000313" key="2">
    <source>
        <dbReference type="EMBL" id="MBK0331352.1"/>
    </source>
</evidence>
<accession>A0ABS1B9L2</accession>
<organism evidence="2 3">
    <name type="scientific">Brachybacterium halotolerans</name>
    <dbReference type="NCBI Taxonomy" id="2795215"/>
    <lineage>
        <taxon>Bacteria</taxon>
        <taxon>Bacillati</taxon>
        <taxon>Actinomycetota</taxon>
        <taxon>Actinomycetes</taxon>
        <taxon>Micrococcales</taxon>
        <taxon>Dermabacteraceae</taxon>
        <taxon>Brachybacterium</taxon>
    </lineage>
</organism>
<feature type="transmembrane region" description="Helical" evidence="1">
    <location>
        <begin position="68"/>
        <end position="86"/>
    </location>
</feature>
<feature type="transmembrane region" description="Helical" evidence="1">
    <location>
        <begin position="125"/>
        <end position="143"/>
    </location>
</feature>
<protein>
    <recommendedName>
        <fullName evidence="4">DUF1453 domain-containing protein</fullName>
    </recommendedName>
</protein>
<feature type="transmembrane region" description="Helical" evidence="1">
    <location>
        <begin position="39"/>
        <end position="56"/>
    </location>
</feature>
<evidence type="ECO:0000313" key="3">
    <source>
        <dbReference type="Proteomes" id="UP000612352"/>
    </source>
</evidence>
<name>A0ABS1B9L2_9MICO</name>
<evidence type="ECO:0008006" key="4">
    <source>
        <dbReference type="Google" id="ProtNLM"/>
    </source>
</evidence>
<feature type="transmembrane region" description="Helical" evidence="1">
    <location>
        <begin position="6"/>
        <end position="27"/>
    </location>
</feature>
<sequence length="181" mass="19195">MIIGEVLEARGALDGLLAVAFILYSCVQQARWSPVHRGELWRTPAVLAVIGILMLRRSALESVTPQDVVLALLGGLAAFGVGMLTGRITELRPLSREARAALERRRSRGRGRRSTAPLPSQESRAGWWGAALWAVVIGIRLGVEILAEHVGAEAVASAGGILLLVAAAEAGRALLVARALR</sequence>
<keyword evidence="1" id="KW-0472">Membrane</keyword>
<reference evidence="2 3" key="1">
    <citation type="submission" date="2020-12" db="EMBL/GenBank/DDBJ databases">
        <title>Brachybacterium sp. MASK1Z-5, whole genome shotgun sequence.</title>
        <authorList>
            <person name="Tuo L."/>
        </authorList>
    </citation>
    <scope>NUCLEOTIDE SEQUENCE [LARGE SCALE GENOMIC DNA]</scope>
    <source>
        <strain evidence="2 3">MASK1Z-5</strain>
    </source>
</reference>
<evidence type="ECO:0000256" key="1">
    <source>
        <dbReference type="SAM" id="Phobius"/>
    </source>
</evidence>
<dbReference type="Proteomes" id="UP000612352">
    <property type="component" value="Unassembled WGS sequence"/>
</dbReference>